<dbReference type="CDD" id="cd06529">
    <property type="entry name" value="S24_LexA-like"/>
    <property type="match status" value="1"/>
</dbReference>
<dbReference type="InterPro" id="IPR036286">
    <property type="entry name" value="LexA/Signal_pep-like_sf"/>
</dbReference>
<evidence type="ECO:0000256" key="5">
    <source>
        <dbReference type="ARBA" id="ARBA00023204"/>
    </source>
</evidence>
<feature type="region of interest" description="Disordered" evidence="8">
    <location>
        <begin position="1"/>
        <end position="26"/>
    </location>
</feature>
<dbReference type="PANTHER" id="PTHR33516">
    <property type="entry name" value="LEXA REPRESSOR"/>
    <property type="match status" value="1"/>
</dbReference>
<evidence type="ECO:0000256" key="4">
    <source>
        <dbReference type="ARBA" id="ARBA00022813"/>
    </source>
</evidence>
<evidence type="ECO:0000256" key="6">
    <source>
        <dbReference type="ARBA" id="ARBA00023236"/>
    </source>
</evidence>
<dbReference type="Proteomes" id="UP001349262">
    <property type="component" value="Unassembled WGS sequence"/>
</dbReference>
<organism evidence="10 11">
    <name type="scientific">Methylobacterium radiotolerans</name>
    <dbReference type="NCBI Taxonomy" id="31998"/>
    <lineage>
        <taxon>Bacteria</taxon>
        <taxon>Pseudomonadati</taxon>
        <taxon>Pseudomonadota</taxon>
        <taxon>Alphaproteobacteria</taxon>
        <taxon>Hyphomicrobiales</taxon>
        <taxon>Methylobacteriaceae</taxon>
        <taxon>Methylobacterium</taxon>
    </lineage>
</organism>
<dbReference type="InterPro" id="IPR039418">
    <property type="entry name" value="LexA-like"/>
</dbReference>
<dbReference type="Gene3D" id="2.10.109.10">
    <property type="entry name" value="Umud Fragment, subunit A"/>
    <property type="match status" value="1"/>
</dbReference>
<dbReference type="PANTHER" id="PTHR33516:SF2">
    <property type="entry name" value="LEXA REPRESSOR-RELATED"/>
    <property type="match status" value="1"/>
</dbReference>
<name>A0ABU7TB48_9HYPH</name>
<evidence type="ECO:0000256" key="1">
    <source>
        <dbReference type="ARBA" id="ARBA00007484"/>
    </source>
</evidence>
<protein>
    <submittedName>
        <fullName evidence="10">DNA polymerase V</fullName>
    </submittedName>
</protein>
<dbReference type="InterPro" id="IPR050077">
    <property type="entry name" value="LexA_repressor"/>
</dbReference>
<evidence type="ECO:0000259" key="9">
    <source>
        <dbReference type="Pfam" id="PF00717"/>
    </source>
</evidence>
<keyword evidence="3 7" id="KW-0378">Hydrolase</keyword>
<keyword evidence="2" id="KW-0227">DNA damage</keyword>
<evidence type="ECO:0000256" key="2">
    <source>
        <dbReference type="ARBA" id="ARBA00022763"/>
    </source>
</evidence>
<evidence type="ECO:0000256" key="7">
    <source>
        <dbReference type="RuleBase" id="RU003991"/>
    </source>
</evidence>
<evidence type="ECO:0000256" key="3">
    <source>
        <dbReference type="ARBA" id="ARBA00022801"/>
    </source>
</evidence>
<feature type="domain" description="Peptidase S24/S26A/S26B/S26C" evidence="9">
    <location>
        <begin position="66"/>
        <end position="182"/>
    </location>
</feature>
<keyword evidence="11" id="KW-1185">Reference proteome</keyword>
<reference evidence="10 11" key="1">
    <citation type="journal article" date="2012" name="Genet. Mol. Biol.">
        <title>Analysis of 16S rRNA and mxaF genes revealing insights into Methylobacterium niche-specific plant association.</title>
        <authorList>
            <person name="Dourado M.N."/>
            <person name="Andreote F.D."/>
            <person name="Dini-Andreote F."/>
            <person name="Conti R."/>
            <person name="Araujo J.M."/>
            <person name="Araujo W.L."/>
        </authorList>
    </citation>
    <scope>NUCLEOTIDE SEQUENCE [LARGE SCALE GENOMIC DNA]</scope>
    <source>
        <strain evidence="10 11">SR1.6/4</strain>
    </source>
</reference>
<dbReference type="InterPro" id="IPR006197">
    <property type="entry name" value="Peptidase_S24_LexA"/>
</dbReference>
<sequence>MRQSKRTGWGGPREGAGQPKKEPTKVVRLPVDLADAARREAEARGGSGSGIGAFLKGEVRLNASAPLVTASVACGFRSPAEDHLERPLDLNKLHGIGSPSVFLVRVASESMTGRGLFPGDMAVVDKAKPPRNGCTVVACLNGEFTMKTYQRRGERVTLKAENLAFPNIEVPAEADFQVWGVVTGSSRTF</sequence>
<evidence type="ECO:0000256" key="8">
    <source>
        <dbReference type="SAM" id="MobiDB-lite"/>
    </source>
</evidence>
<gene>
    <name evidence="10" type="ORF">MRSR164_12415</name>
</gene>
<proteinExistence type="inferred from homology"/>
<dbReference type="InterPro" id="IPR015927">
    <property type="entry name" value="Peptidase_S24_S26A/B/C"/>
</dbReference>
<keyword evidence="6" id="KW-0742">SOS response</keyword>
<dbReference type="PRINTS" id="PR00726">
    <property type="entry name" value="LEXASERPTASE"/>
</dbReference>
<keyword evidence="5" id="KW-0234">DNA repair</keyword>
<dbReference type="SUPFAM" id="SSF51306">
    <property type="entry name" value="LexA/Signal peptidase"/>
    <property type="match status" value="1"/>
</dbReference>
<comment type="similarity">
    <text evidence="1 7">Belongs to the peptidase S24 family.</text>
</comment>
<dbReference type="Pfam" id="PF00717">
    <property type="entry name" value="Peptidase_S24"/>
    <property type="match status" value="1"/>
</dbReference>
<evidence type="ECO:0000313" key="10">
    <source>
        <dbReference type="EMBL" id="MEE7457553.1"/>
    </source>
</evidence>
<evidence type="ECO:0000313" key="11">
    <source>
        <dbReference type="Proteomes" id="UP001349262"/>
    </source>
</evidence>
<dbReference type="EMBL" id="MLBY01000004">
    <property type="protein sequence ID" value="MEE7457553.1"/>
    <property type="molecule type" value="Genomic_DNA"/>
</dbReference>
<accession>A0ABU7TB48</accession>
<keyword evidence="4 7" id="KW-0068">Autocatalytic cleavage</keyword>
<comment type="caution">
    <text evidence="10">The sequence shown here is derived from an EMBL/GenBank/DDBJ whole genome shotgun (WGS) entry which is preliminary data.</text>
</comment>